<dbReference type="AlphaFoldDB" id="A0AAE1UDC3"/>
<dbReference type="Proteomes" id="UP001292094">
    <property type="component" value="Unassembled WGS sequence"/>
</dbReference>
<proteinExistence type="predicted"/>
<reference evidence="2" key="1">
    <citation type="submission" date="2023-11" db="EMBL/GenBank/DDBJ databases">
        <title>Genome assemblies of two species of porcelain crab, Petrolisthes cinctipes and Petrolisthes manimaculis (Anomura: Porcellanidae).</title>
        <authorList>
            <person name="Angst P."/>
        </authorList>
    </citation>
    <scope>NUCLEOTIDE SEQUENCE</scope>
    <source>
        <strain evidence="2">PB745_02</strain>
        <tissue evidence="2">Gill</tissue>
    </source>
</reference>
<name>A0AAE1UDC3_9EUCA</name>
<keyword evidence="1" id="KW-0472">Membrane</keyword>
<evidence type="ECO:0000313" key="3">
    <source>
        <dbReference type="Proteomes" id="UP001292094"/>
    </source>
</evidence>
<protein>
    <submittedName>
        <fullName evidence="2">Uncharacterized protein</fullName>
    </submittedName>
</protein>
<organism evidence="2 3">
    <name type="scientific">Petrolisthes manimaculis</name>
    <dbReference type="NCBI Taxonomy" id="1843537"/>
    <lineage>
        <taxon>Eukaryota</taxon>
        <taxon>Metazoa</taxon>
        <taxon>Ecdysozoa</taxon>
        <taxon>Arthropoda</taxon>
        <taxon>Crustacea</taxon>
        <taxon>Multicrustacea</taxon>
        <taxon>Malacostraca</taxon>
        <taxon>Eumalacostraca</taxon>
        <taxon>Eucarida</taxon>
        <taxon>Decapoda</taxon>
        <taxon>Pleocyemata</taxon>
        <taxon>Anomura</taxon>
        <taxon>Galatheoidea</taxon>
        <taxon>Porcellanidae</taxon>
        <taxon>Petrolisthes</taxon>
    </lineage>
</organism>
<accession>A0AAE1UDC3</accession>
<evidence type="ECO:0000256" key="1">
    <source>
        <dbReference type="SAM" id="Phobius"/>
    </source>
</evidence>
<feature type="transmembrane region" description="Helical" evidence="1">
    <location>
        <begin position="27"/>
        <end position="45"/>
    </location>
</feature>
<keyword evidence="1" id="KW-1133">Transmembrane helix</keyword>
<gene>
    <name evidence="2" type="ORF">Pmani_014229</name>
</gene>
<keyword evidence="1" id="KW-0812">Transmembrane</keyword>
<evidence type="ECO:0000313" key="2">
    <source>
        <dbReference type="EMBL" id="KAK4314524.1"/>
    </source>
</evidence>
<comment type="caution">
    <text evidence="2">The sequence shown here is derived from an EMBL/GenBank/DDBJ whole genome shotgun (WGS) entry which is preliminary data.</text>
</comment>
<keyword evidence="3" id="KW-1185">Reference proteome</keyword>
<dbReference type="EMBL" id="JAWZYT010001218">
    <property type="protein sequence ID" value="KAK4314524.1"/>
    <property type="molecule type" value="Genomic_DNA"/>
</dbReference>
<sequence>MADEESTVYPYVLQAIVMTGKAKGQDIFILIILLISSVTLFEFKLSCTMSINKSQGQLLKVVGLNLTTPKFTHRQ</sequence>